<dbReference type="PANTHER" id="PTHR43794">
    <property type="entry name" value="AMINOHYDROLASE SSNA-RELATED"/>
    <property type="match status" value="1"/>
</dbReference>
<dbReference type="HAMAP" id="MF_01281">
    <property type="entry name" value="MTA_SAH_deamin"/>
    <property type="match status" value="1"/>
</dbReference>
<dbReference type="GO" id="GO:0050270">
    <property type="term" value="F:S-adenosylhomocysteine deaminase activity"/>
    <property type="evidence" value="ECO:0007669"/>
    <property type="project" value="UniProtKB-UniRule"/>
</dbReference>
<feature type="domain" description="Amidohydrolase-related" evidence="6">
    <location>
        <begin position="61"/>
        <end position="409"/>
    </location>
</feature>
<dbReference type="GO" id="GO:0090614">
    <property type="term" value="F:5'-methylthioadenosine deaminase activity"/>
    <property type="evidence" value="ECO:0007669"/>
    <property type="project" value="UniProtKB-UniRule"/>
</dbReference>
<protein>
    <recommendedName>
        <fullName evidence="5">5-methylthioadenosine/S-adenosylhomocysteine deaminase</fullName>
        <shortName evidence="5">MTA/SAH deaminase</shortName>
        <ecNumber evidence="5">3.5.4.28</ecNumber>
        <ecNumber evidence="5">3.5.4.31</ecNumber>
    </recommendedName>
</protein>
<keyword evidence="3 5" id="KW-0378">Hydrolase</keyword>
<dbReference type="FunFam" id="3.20.20.140:FF:000014">
    <property type="entry name" value="5-methylthioadenosine/S-adenosylhomocysteine deaminase"/>
    <property type="match status" value="1"/>
</dbReference>
<dbReference type="EC" id="3.5.4.28" evidence="5"/>
<dbReference type="Gene3D" id="3.20.20.140">
    <property type="entry name" value="Metal-dependent hydrolases"/>
    <property type="match status" value="1"/>
</dbReference>
<dbReference type="CDD" id="cd01298">
    <property type="entry name" value="ATZ_TRZ_like"/>
    <property type="match status" value="1"/>
</dbReference>
<dbReference type="Proteomes" id="UP000229757">
    <property type="component" value="Chromosome"/>
</dbReference>
<proteinExistence type="inferred from homology"/>
<sequence length="438" mass="47864">MQKIDTLISARWVIPVNQRRDVLDHHSVAIANGAIIAILPTSEAVAQYAPNEHVELADQALIPGFVNTHGHAAMALFRGMADDLELMTWLTGHIWPAEGKWVSYDFVADGTLLAAAEMIRSGTTTFSDNYFFPDASANSVIKAGMRAQLCFPIIDFPTAWAPTPDQHIDQGLKVMEQYQNHSHIKVNFGPHAPYSVSDEPLLRIKALAEQHQVGIQMHVHETQGEVDDEVAKRGSRPIRRLKELGLLGPNFQAVHMTALSPEDIDDIAETGAHVMHCPESNLKLASGFCPVDTLQKRGINVSLGTDGAASNNDLDMLGEMRTAAMLAKAVAQSAVALPAHEALAMATINGARALGWDTQIGSLEVGKRADITAISLADLESQPIFDPVSHIVYTSSRNQVTYVWVDGKTLLNNRELTTLDKDVIIKNAQQWRDKIQAD</sequence>
<accession>A0A2K8KNA2</accession>
<dbReference type="AlphaFoldDB" id="A0A2K8KNA2"/>
<dbReference type="NCBIfam" id="NF006549">
    <property type="entry name" value="PRK09045.1"/>
    <property type="match status" value="1"/>
</dbReference>
<evidence type="ECO:0000256" key="3">
    <source>
        <dbReference type="ARBA" id="ARBA00022801"/>
    </source>
</evidence>
<organism evidence="7 8">
    <name type="scientific">Reinekea forsetii</name>
    <dbReference type="NCBI Taxonomy" id="1336806"/>
    <lineage>
        <taxon>Bacteria</taxon>
        <taxon>Pseudomonadati</taxon>
        <taxon>Pseudomonadota</taxon>
        <taxon>Gammaproteobacteria</taxon>
        <taxon>Oceanospirillales</taxon>
        <taxon>Saccharospirillaceae</taxon>
        <taxon>Reinekea</taxon>
    </lineage>
</organism>
<dbReference type="SUPFAM" id="SSF51338">
    <property type="entry name" value="Composite domain of metallo-dependent hydrolases"/>
    <property type="match status" value="1"/>
</dbReference>
<feature type="binding site" evidence="5">
    <location>
        <position position="98"/>
    </location>
    <ligand>
        <name>substrate</name>
    </ligand>
</feature>
<comment type="catalytic activity">
    <reaction evidence="5">
        <text>S-methyl-5'-thioadenosine + H2O + H(+) = S-methyl-5'-thioinosine + NH4(+)</text>
        <dbReference type="Rhea" id="RHEA:25025"/>
        <dbReference type="ChEBI" id="CHEBI:15377"/>
        <dbReference type="ChEBI" id="CHEBI:15378"/>
        <dbReference type="ChEBI" id="CHEBI:17509"/>
        <dbReference type="ChEBI" id="CHEBI:28938"/>
        <dbReference type="ChEBI" id="CHEBI:48595"/>
        <dbReference type="EC" id="3.5.4.31"/>
    </reaction>
</comment>
<feature type="binding site" evidence="5">
    <location>
        <position position="69"/>
    </location>
    <ligand>
        <name>Zn(2+)</name>
        <dbReference type="ChEBI" id="CHEBI:29105"/>
    </ligand>
</feature>
<evidence type="ECO:0000256" key="4">
    <source>
        <dbReference type="ARBA" id="ARBA00022833"/>
    </source>
</evidence>
<dbReference type="InterPro" id="IPR032466">
    <property type="entry name" value="Metal_Hydrolase"/>
</dbReference>
<dbReference type="PANTHER" id="PTHR43794:SF11">
    <property type="entry name" value="AMIDOHYDROLASE-RELATED DOMAIN-CONTAINING PROTEIN"/>
    <property type="match status" value="1"/>
</dbReference>
<keyword evidence="4 5" id="KW-0862">Zinc</keyword>
<name>A0A2K8KNA2_9GAMM</name>
<feature type="binding site" evidence="5">
    <location>
        <position position="191"/>
    </location>
    <ligand>
        <name>substrate</name>
    </ligand>
</feature>
<evidence type="ECO:0000313" key="8">
    <source>
        <dbReference type="Proteomes" id="UP000229757"/>
    </source>
</evidence>
<comment type="cofactor">
    <cofactor evidence="5">
        <name>Zn(2+)</name>
        <dbReference type="ChEBI" id="CHEBI:29105"/>
    </cofactor>
    <text evidence="5">Binds 1 zinc ion per subunit.</text>
</comment>
<dbReference type="InterPro" id="IPR023512">
    <property type="entry name" value="Deaminase_MtaD/DadD"/>
</dbReference>
<comment type="caution">
    <text evidence="5">Lacks conserved residue(s) required for the propagation of feature annotation.</text>
</comment>
<dbReference type="EC" id="3.5.4.31" evidence="5"/>
<dbReference type="InterPro" id="IPR011059">
    <property type="entry name" value="Metal-dep_hydrolase_composite"/>
</dbReference>
<dbReference type="Pfam" id="PF01979">
    <property type="entry name" value="Amidohydro_1"/>
    <property type="match status" value="1"/>
</dbReference>
<evidence type="ECO:0000256" key="2">
    <source>
        <dbReference type="ARBA" id="ARBA00022723"/>
    </source>
</evidence>
<comment type="similarity">
    <text evidence="5">Belongs to the metallo-dependent hydrolases superfamily. MTA/SAH deaminase family.</text>
</comment>
<comment type="catalytic activity">
    <reaction evidence="5">
        <text>S-adenosyl-L-homocysteine + H2O + H(+) = S-inosyl-L-homocysteine + NH4(+)</text>
        <dbReference type="Rhea" id="RHEA:20716"/>
        <dbReference type="ChEBI" id="CHEBI:15377"/>
        <dbReference type="ChEBI" id="CHEBI:15378"/>
        <dbReference type="ChEBI" id="CHEBI:28938"/>
        <dbReference type="ChEBI" id="CHEBI:57856"/>
        <dbReference type="ChEBI" id="CHEBI:57985"/>
        <dbReference type="EC" id="3.5.4.28"/>
    </reaction>
</comment>
<dbReference type="InterPro" id="IPR050287">
    <property type="entry name" value="MTA/SAH_deaminase"/>
</dbReference>
<reference evidence="7 8" key="1">
    <citation type="journal article" date="2017" name="Environ. Microbiol.">
        <title>Genomic and physiological analyses of 'Reinekea forsetii' reveal a versatile opportunistic lifestyle during spring algae blooms.</title>
        <authorList>
            <person name="Avci B."/>
            <person name="Hahnke R.L."/>
            <person name="Chafee M."/>
            <person name="Fischer T."/>
            <person name="Gruber-Vodicka H."/>
            <person name="Tegetmeyer H.E."/>
            <person name="Harder J."/>
            <person name="Fuchs B.M."/>
            <person name="Amann R.I."/>
            <person name="Teeling H."/>
        </authorList>
    </citation>
    <scope>NUCLEOTIDE SEQUENCE [LARGE SCALE GENOMIC DNA]</scope>
    <source>
        <strain evidence="7 8">Hel1_31_D35</strain>
    </source>
</reference>
<feature type="binding site" evidence="5">
    <location>
        <position position="306"/>
    </location>
    <ligand>
        <name>substrate</name>
    </ligand>
</feature>
<dbReference type="SUPFAM" id="SSF51556">
    <property type="entry name" value="Metallo-dependent hydrolases"/>
    <property type="match status" value="1"/>
</dbReference>
<evidence type="ECO:0000256" key="5">
    <source>
        <dbReference type="HAMAP-Rule" id="MF_01281"/>
    </source>
</evidence>
<keyword evidence="8" id="KW-1185">Reference proteome</keyword>
<feature type="binding site" evidence="5">
    <location>
        <position position="221"/>
    </location>
    <ligand>
        <name>substrate</name>
    </ligand>
</feature>
<dbReference type="OrthoDB" id="9787621at2"/>
<evidence type="ECO:0000259" key="6">
    <source>
        <dbReference type="Pfam" id="PF01979"/>
    </source>
</evidence>
<dbReference type="KEGG" id="rfo:REIFOR_01155"/>
<evidence type="ECO:0000256" key="1">
    <source>
        <dbReference type="ARBA" id="ARBA00006745"/>
    </source>
</evidence>
<comment type="similarity">
    <text evidence="1">Belongs to the metallo-dependent hydrolases superfamily. ATZ/TRZ family.</text>
</comment>
<keyword evidence="2 5" id="KW-0479">Metal-binding</keyword>
<comment type="function">
    <text evidence="5">Catalyzes the deamination of 5-methylthioadenosine and S-adenosyl-L-homocysteine into 5-methylthioinosine and S-inosyl-L-homocysteine, respectively. Is also able to deaminate adenosine.</text>
</comment>
<feature type="binding site" evidence="5">
    <location>
        <position position="306"/>
    </location>
    <ligand>
        <name>Zn(2+)</name>
        <dbReference type="ChEBI" id="CHEBI:29105"/>
    </ligand>
</feature>
<gene>
    <name evidence="7" type="primary">trzA</name>
    <name evidence="5" type="synonym">mtaD</name>
    <name evidence="7" type="ORF">REIFOR_01155</name>
</gene>
<dbReference type="EMBL" id="CP011797">
    <property type="protein sequence ID" value="ATX76303.1"/>
    <property type="molecule type" value="Genomic_DNA"/>
</dbReference>
<feature type="binding site" evidence="5">
    <location>
        <position position="218"/>
    </location>
    <ligand>
        <name>Zn(2+)</name>
        <dbReference type="ChEBI" id="CHEBI:29105"/>
    </ligand>
</feature>
<dbReference type="Gene3D" id="2.30.40.10">
    <property type="entry name" value="Urease, subunit C, domain 1"/>
    <property type="match status" value="1"/>
</dbReference>
<evidence type="ECO:0000313" key="7">
    <source>
        <dbReference type="EMBL" id="ATX76303.1"/>
    </source>
</evidence>
<feature type="binding site" evidence="5">
    <location>
        <position position="71"/>
    </location>
    <ligand>
        <name>Zn(2+)</name>
        <dbReference type="ChEBI" id="CHEBI:29105"/>
    </ligand>
</feature>
<dbReference type="RefSeq" id="WP_100256654.1">
    <property type="nucleotide sequence ID" value="NZ_CP011797.1"/>
</dbReference>
<dbReference type="InterPro" id="IPR006680">
    <property type="entry name" value="Amidohydro-rel"/>
</dbReference>
<dbReference type="GO" id="GO:0046872">
    <property type="term" value="F:metal ion binding"/>
    <property type="evidence" value="ECO:0007669"/>
    <property type="project" value="UniProtKB-KW"/>
</dbReference>